<comment type="caution">
    <text evidence="2">The sequence shown here is derived from an EMBL/GenBank/DDBJ whole genome shotgun (WGS) entry which is preliminary data.</text>
</comment>
<accession>A0A1E3V582</accession>
<proteinExistence type="predicted"/>
<dbReference type="EMBL" id="LYBW01000064">
    <property type="protein sequence ID" value="ODR88679.1"/>
    <property type="molecule type" value="Genomic_DNA"/>
</dbReference>
<feature type="region of interest" description="Disordered" evidence="1">
    <location>
        <begin position="12"/>
        <end position="64"/>
    </location>
</feature>
<organism evidence="2 3">
    <name type="scientific">Sinorhizobium alkalisoli</name>
    <dbReference type="NCBI Taxonomy" id="1752398"/>
    <lineage>
        <taxon>Bacteria</taxon>
        <taxon>Pseudomonadati</taxon>
        <taxon>Pseudomonadota</taxon>
        <taxon>Alphaproteobacteria</taxon>
        <taxon>Hyphomicrobiales</taxon>
        <taxon>Rhizobiaceae</taxon>
        <taxon>Sinorhizobium/Ensifer group</taxon>
        <taxon>Sinorhizobium</taxon>
    </lineage>
</organism>
<dbReference type="STRING" id="1752398.A8M32_24730"/>
<dbReference type="Proteomes" id="UP000094342">
    <property type="component" value="Unassembled WGS sequence"/>
</dbReference>
<protein>
    <submittedName>
        <fullName evidence="2">Uncharacterized protein</fullName>
    </submittedName>
</protein>
<keyword evidence="3" id="KW-1185">Reference proteome</keyword>
<evidence type="ECO:0000256" key="1">
    <source>
        <dbReference type="SAM" id="MobiDB-lite"/>
    </source>
</evidence>
<gene>
    <name evidence="2" type="ORF">A8M32_24730</name>
</gene>
<dbReference type="AlphaFoldDB" id="A0A1E3V582"/>
<evidence type="ECO:0000313" key="2">
    <source>
        <dbReference type="EMBL" id="ODR88679.1"/>
    </source>
</evidence>
<sequence>MKAALIPTAILNRGTTLPNPSPQGGGVTVPRPRDFTFAPTARGIEEEGKTMPRSGASPLWGGFGEGFRQHQMQVRFDGAMR</sequence>
<name>A0A1E3V582_9HYPH</name>
<reference evidence="3" key="1">
    <citation type="submission" date="2016-05" db="EMBL/GenBank/DDBJ databases">
        <authorList>
            <person name="Li Y."/>
        </authorList>
    </citation>
    <scope>NUCLEOTIDE SEQUENCE [LARGE SCALE GENOMIC DNA]</scope>
    <source>
        <strain evidence="3">YIC4027</strain>
    </source>
</reference>
<evidence type="ECO:0000313" key="3">
    <source>
        <dbReference type="Proteomes" id="UP000094342"/>
    </source>
</evidence>